<evidence type="ECO:0000313" key="3">
    <source>
        <dbReference type="Proteomes" id="UP001208570"/>
    </source>
</evidence>
<evidence type="ECO:0000313" key="2">
    <source>
        <dbReference type="EMBL" id="KAK2163070.1"/>
    </source>
</evidence>
<dbReference type="Proteomes" id="UP001208570">
    <property type="component" value="Unassembled WGS sequence"/>
</dbReference>
<feature type="region of interest" description="Disordered" evidence="1">
    <location>
        <begin position="2449"/>
        <end position="2471"/>
    </location>
</feature>
<accession>A0AAD9K2D2</accession>
<dbReference type="PANTHER" id="PTHR14492">
    <property type="entry name" value="JBTS17"/>
    <property type="match status" value="1"/>
</dbReference>
<comment type="caution">
    <text evidence="2">The sequence shown here is derived from an EMBL/GenBank/DDBJ whole genome shotgun (WGS) entry which is preliminary data.</text>
</comment>
<reference evidence="2" key="1">
    <citation type="journal article" date="2023" name="Mol. Biol. Evol.">
        <title>Third-Generation Sequencing Reveals the Adaptive Role of the Epigenome in Three Deep-Sea Polychaetes.</title>
        <authorList>
            <person name="Perez M."/>
            <person name="Aroh O."/>
            <person name="Sun Y."/>
            <person name="Lan Y."/>
            <person name="Juniper S.K."/>
            <person name="Young C.R."/>
            <person name="Angers B."/>
            <person name="Qian P.Y."/>
        </authorList>
    </citation>
    <scope>NUCLEOTIDE SEQUENCE</scope>
    <source>
        <strain evidence="2">P08H-3</strain>
    </source>
</reference>
<feature type="compositionally biased region" description="Basic and acidic residues" evidence="1">
    <location>
        <begin position="2199"/>
        <end position="2213"/>
    </location>
</feature>
<feature type="compositionally biased region" description="Basic and acidic residues" evidence="1">
    <location>
        <begin position="2752"/>
        <end position="2772"/>
    </location>
</feature>
<dbReference type="EMBL" id="JAODUP010000086">
    <property type="protein sequence ID" value="KAK2163070.1"/>
    <property type="molecule type" value="Genomic_DNA"/>
</dbReference>
<feature type="compositionally biased region" description="Polar residues" evidence="1">
    <location>
        <begin position="1912"/>
        <end position="1926"/>
    </location>
</feature>
<feature type="region of interest" description="Disordered" evidence="1">
    <location>
        <begin position="1827"/>
        <end position="1864"/>
    </location>
</feature>
<feature type="region of interest" description="Disordered" evidence="1">
    <location>
        <begin position="2893"/>
        <end position="2926"/>
    </location>
</feature>
<name>A0AAD9K2D2_9ANNE</name>
<feature type="compositionally biased region" description="Basic and acidic residues" evidence="1">
    <location>
        <begin position="2598"/>
        <end position="2608"/>
    </location>
</feature>
<organism evidence="2 3">
    <name type="scientific">Paralvinella palmiformis</name>
    <dbReference type="NCBI Taxonomy" id="53620"/>
    <lineage>
        <taxon>Eukaryota</taxon>
        <taxon>Metazoa</taxon>
        <taxon>Spiralia</taxon>
        <taxon>Lophotrochozoa</taxon>
        <taxon>Annelida</taxon>
        <taxon>Polychaeta</taxon>
        <taxon>Sedentaria</taxon>
        <taxon>Canalipalpata</taxon>
        <taxon>Terebellida</taxon>
        <taxon>Terebelliformia</taxon>
        <taxon>Alvinellidae</taxon>
        <taxon>Paralvinella</taxon>
    </lineage>
</organism>
<feature type="region of interest" description="Disordered" evidence="1">
    <location>
        <begin position="2742"/>
        <end position="2772"/>
    </location>
</feature>
<feature type="region of interest" description="Disordered" evidence="1">
    <location>
        <begin position="3031"/>
        <end position="3080"/>
    </location>
</feature>
<feature type="compositionally biased region" description="Basic and acidic residues" evidence="1">
    <location>
        <begin position="1827"/>
        <end position="1855"/>
    </location>
</feature>
<proteinExistence type="predicted"/>
<feature type="region of interest" description="Disordered" evidence="1">
    <location>
        <begin position="2840"/>
        <end position="2863"/>
    </location>
</feature>
<dbReference type="Pfam" id="PF15392">
    <property type="entry name" value="Joubert"/>
    <property type="match status" value="1"/>
</dbReference>
<protein>
    <submittedName>
        <fullName evidence="2">Uncharacterized protein</fullName>
    </submittedName>
</protein>
<feature type="compositionally biased region" description="Basic and acidic residues" evidence="1">
    <location>
        <begin position="1717"/>
        <end position="1739"/>
    </location>
</feature>
<feature type="region of interest" description="Disordered" evidence="1">
    <location>
        <begin position="1963"/>
        <end position="1984"/>
    </location>
</feature>
<feature type="region of interest" description="Disordered" evidence="1">
    <location>
        <begin position="2552"/>
        <end position="2608"/>
    </location>
</feature>
<feature type="region of interest" description="Disordered" evidence="1">
    <location>
        <begin position="1905"/>
        <end position="1926"/>
    </location>
</feature>
<feature type="compositionally biased region" description="Basic residues" evidence="1">
    <location>
        <begin position="1690"/>
        <end position="1701"/>
    </location>
</feature>
<feature type="region of interest" description="Disordered" evidence="1">
    <location>
        <begin position="2620"/>
        <end position="2640"/>
    </location>
</feature>
<feature type="compositionally biased region" description="Polar residues" evidence="1">
    <location>
        <begin position="3044"/>
        <end position="3067"/>
    </location>
</feature>
<feature type="region of interest" description="Disordered" evidence="1">
    <location>
        <begin position="2796"/>
        <end position="2827"/>
    </location>
</feature>
<evidence type="ECO:0000256" key="1">
    <source>
        <dbReference type="SAM" id="MobiDB-lite"/>
    </source>
</evidence>
<sequence>MKLELEVLVSSSIKRKKPWPKLAFIGETDESVFLLDHKRVSVLYLPSGKTKKKIPKLHSLISEAVTVTHSRNGHFIIGLMLSGDLFLWHKDTDLLRFIPGINDLRKSIQSHRSTSAVSPPAIEESLSDIFHLFIADDGCKVIVIVDMFEVCVWELDPSAKIFHSSTHSLQGSWSKVVPPTGTLLPKPHNIEASLDAVFFINETVCQLECPVLMSRVSHMMVILLAVAVNQLDTYKNRMMFVSVWTDTVVVVDMKGMGTKEPLKANARTEEDDHFPQTEEVALAAYQHKAEDPLHQRFSITVHPRLPLILASDGFMVTALQLPRDITCLSMMKGLVNESNHHLSRVKDQKKIKLTLFDRNKLLHRIGLQPNNGHKEFYVKASNNSSAKRYVFEEDEGDTGLDTTQDSEIADFILAGELNVGKITFGDVENLNATVDFIQFSQDDGLSVGEHIIRAQKVMTLAWSLGASHVGLWTVDHEDACHHIIHNTILLFACLMHADSKTLKQLDHLQVNTSKKTKNKGKKRPLPKVLGLFKQMTRLLYLDVTSHHMMVCAFGFVHSFMDFLLKNNTIRKKHSGLQSLGCCYELLRYCDALLSRIYTHLPGSSHHGGLSVLLPKPTSPDFYVPTFLTELVSTDKLSVLRKCADENADKQQDVIDVDDDGYASQLSARSVQESSEKQMLVGFAAKKQMRFLPLWQLLYKKTLQHYQTVAAQSEDRMESEEILNKDAEKTLTLIKLLQHVIHQLGGKLIQKLRPRLIQGDQLYIEGSIINAVDSWMLLIETMPDEKLQGRLGSRVFHSLFYALIMSDRLRTAMMLVKSMVWQGDLRASVNICKRNNEGKFILLAGLQQKCSRADTLSPVSMVTSKPARQLLQTLGRLMAVYFSNGSLFVYPPHAPRMLPPVFSKHTNKNRVIPLCRNRLTLLIRQDKLGEIWTPEGTLEYLMISGLYGEAIWFVHQLGDWKTAFIMSVAANLHKDLAPDLYKSKGLLIPEELTPEHILRAHLQSALFPSDTVSGNVEDCLHIDEMTDFEQLTSVLHDILLTAVICKVELVTLLLHGLLDRLKSLAAKLTVLVPEDLYLPAPPIYCPQPAQTIQEGLSPEALFEVKVRKQMSAVFHLILLVLNSSGVTQPATTWYAQRVFEAVEKGVKLQKTSFKKTSLDIKVLQESYLSEASSLDDDESTPAVHAVLSGFRDLCTITWMLYVRDKLSLCLREKAKMAEKKFSNGVRDEQWLAHCEMTLKWTKQLLSFSTFLNGDADLYGNLLSLILELPQSVETAKLMAEHFSRPETMVPDIQDKLQWILKEWQGVFLKSTNMWKQVDREVHVKVESPRGLTMSLAFNSSLDRADRTRRRRKKLFGFCEEQVFVSEELRQKEKLRIGSRYFESTEEYLEFLDVFCAVSFHRLNDGGKEKPTISRSSRPLLVQYSKFHRGLELDSTLSLIEGSERKLCDQDLITIATSSKTAAIQPSSSVGMPVVSDHVSSEDQDAEGLFRHHKKHKKKADSILHKPVLSHLGVKHSESKNEPLQDGFVPKAMPDECDESLHMSDSDDQIRVDGSKQEIQDPLMGPFMPAKMLDSIRHDKKFSRLEEFLVWLNQWAGRNHTALTHNTMAGSDLNSAIRVRVPPKMITYSLWLLENCYNPPPSVTNPCPPEHLREITVAAAACCSSPTDSNQDEKRDKQTGTGANQEEDPDKKRKKKKKIKKKEQSKGAADTFRLLPKGNIHDVRPDGDESLRVNDARPKCEPDKYMASESMKSDQSMLLSVTGADLTDGQSELVESLTFSSLREEELKQTVNQAVSNLQGRSLHFEELDGDSSRHPTSADAMMNATLRFHDVSKNKQRQRSPERREGSESHNMERHSTAMMTSSQHSNISTVAQELQGIVRQELRKIMEAQHKGILVMLGALEDDDDSSKHNTTHNGMTPHSTLGRNGVTTYHDVPVPGRSLTLSQLGDNNVLNGVDSSQFTSVKNEANSDSKHSLKPKKLPDGDYMESQKINTQIGHLHPQRQCRPSEPSPESDQLYEIDLELPGQRPQLLHIPSQPATQQIHLPNISQQAWPEKHSTWSPDDDRLQDIPERDTSPGIQMLAGQRSILNSMPFPLLSLSQPDTGSSYFTGGQPRIPHLIPPEEIISYEERKYKTSVTKARQVFQFVNEQMASQMAAQKQPEPLGKHLLKPDVFEPFGPLDERDKKQRERHRGKKSSNDGTETKTRQKISAKGDSRSAVGDEGAGNTLDSLTDSELKSQVADTTDRKGKEQKGSTDNDKRGPSDDDDDIEINHGYALTPGLFDEYLKNQNELGSVVDTNAQIQYRAATGIQTTPKLFGVSAGHPGDVWLRVTRKETSPTKTWTKKDAFTETSLADKERALAQSTGADPVSDAIKKYYEAKTGHTSTILSPDVFLALHFDGTDKTGDPDGTQPSRAFLNVVDINADIFDEIVSSAQERERTRQITQRTELKLPSQRRAAMKDESSADMTPERDHLEGADHTTARLLGRPATPLDPLTSEAILYSSRRQRTRKDICKKLENMNSQFNAIDSMNTSIEREFKDSELLLHTIEQMAESMVPEDKTSPSAQQQQTPDHDGVFRDYSGPPKSPTAKPKKVQISDMHQGKEEKMDNEVRISKEDMEMRQDLAQSGQSELQKSIDQSSQKLDFSGLSGVSDILGEMLLRGDMTAQQLGLSQRQANHLVDKARTSITCLSQEELQQIFAKKPSADKPHSEEQIKELHHWMAEKQKEQLKQYKDELNQLRAAEHHPFKSCHPQESPRERQNKDHVEKKKQQSEEFLKKREEEASRLMGDILADLSAVPAIVSSPTTPRREKTTKTHTPRSLTRTDKKSVKGIAGKTVVRKIFRSPAGTSHSPSPLRDRSGNVQNMDRTDLPVEGYIHLWGDHETGVIDSRTKLIRPRGSGDVGSWIHQREETRPTSAPTSPPRARKQKKLTDLVRLQRPEVTRQTRHNKPKPLTYTERLAQLQADASTTRTTSSVREQHMIYGSRRLPGSARLTERKAPRVVKTYTERLSELRQYGERADAADTATSRLRNVQHRGISPRKPGKTLTYSERLQQLQPPKGTPRSSTDSIKLQPKPGYKWHKAPHKPKTYVEQLQELQKPATGRLRDTYNLAEPMPGRSAVRSRPYGDPYTEADDDRLSIVSPWSIEEDVRRLLYEEDSIMERFSAAASEAGMSEISEIEYYIGDEPEDYADLVNVGELADIASISEASVMSFIDWDQVDQLIAEA</sequence>
<feature type="compositionally biased region" description="Polar residues" evidence="1">
    <location>
        <begin position="2622"/>
        <end position="2640"/>
    </location>
</feature>
<feature type="compositionally biased region" description="Basic and acidic residues" evidence="1">
    <location>
        <begin position="2241"/>
        <end position="2261"/>
    </location>
</feature>
<feature type="region of interest" description="Disordered" evidence="1">
    <location>
        <begin position="2152"/>
        <end position="2270"/>
    </location>
</feature>
<keyword evidence="3" id="KW-1185">Reference proteome</keyword>
<dbReference type="PANTHER" id="PTHR14492:SF4">
    <property type="entry name" value="CILIOGENESIS AND PLANAR POLARITY EFFECTOR 1"/>
    <property type="match status" value="1"/>
</dbReference>
<dbReference type="InterPro" id="IPR028236">
    <property type="entry name" value="CPLANE1"/>
</dbReference>
<feature type="compositionally biased region" description="Basic and acidic residues" evidence="1">
    <location>
        <begin position="2456"/>
        <end position="2471"/>
    </location>
</feature>
<feature type="compositionally biased region" description="Basic residues" evidence="1">
    <location>
        <begin position="3031"/>
        <end position="3041"/>
    </location>
</feature>
<feature type="region of interest" description="Disordered" evidence="1">
    <location>
        <begin position="1662"/>
        <end position="1739"/>
    </location>
</feature>
<gene>
    <name evidence="2" type="ORF">LSH36_86g04000</name>
</gene>